<dbReference type="PANTHER" id="PTHR24346:SF82">
    <property type="entry name" value="KP78A-RELATED"/>
    <property type="match status" value="1"/>
</dbReference>
<evidence type="ECO:0000256" key="8">
    <source>
        <dbReference type="ARBA" id="ARBA00022777"/>
    </source>
</evidence>
<dbReference type="PANTHER" id="PTHR24346">
    <property type="entry name" value="MAP/MICROTUBULE AFFINITY-REGULATING KINASE"/>
    <property type="match status" value="1"/>
</dbReference>
<feature type="compositionally biased region" description="Low complexity" evidence="13">
    <location>
        <begin position="439"/>
        <end position="455"/>
    </location>
</feature>
<reference evidence="17" key="1">
    <citation type="submission" date="2019-11" db="UniProtKB">
        <authorList>
            <consortium name="WormBaseParasite"/>
        </authorList>
    </citation>
    <scope>IDENTIFICATION</scope>
</reference>
<feature type="domain" description="KA1" evidence="16">
    <location>
        <begin position="825"/>
        <end position="874"/>
    </location>
</feature>
<dbReference type="InterPro" id="IPR028375">
    <property type="entry name" value="KA1/Ssp2_C"/>
</dbReference>
<dbReference type="InterPro" id="IPR009060">
    <property type="entry name" value="UBA-like_sf"/>
</dbReference>
<keyword evidence="7" id="KW-0547">Nucleotide-binding</keyword>
<feature type="region of interest" description="Disordered" evidence="13">
    <location>
        <begin position="361"/>
        <end position="389"/>
    </location>
</feature>
<dbReference type="PROSITE" id="PS50032">
    <property type="entry name" value="KA1"/>
    <property type="match status" value="1"/>
</dbReference>
<feature type="compositionally biased region" description="Low complexity" evidence="13">
    <location>
        <begin position="363"/>
        <end position="374"/>
    </location>
</feature>
<feature type="domain" description="Protein kinase" evidence="14">
    <location>
        <begin position="1"/>
        <end position="92"/>
    </location>
</feature>
<name>A0A5K3FRH1_MESCO</name>
<dbReference type="InterPro" id="IPR015940">
    <property type="entry name" value="UBA"/>
</dbReference>
<dbReference type="Gene3D" id="1.10.510.10">
    <property type="entry name" value="Transferase(Phosphotransferase) domain 1"/>
    <property type="match status" value="1"/>
</dbReference>
<dbReference type="FunFam" id="1.10.8.10:FF:000005">
    <property type="entry name" value="Non-specific serine/threonine protein kinase"/>
    <property type="match status" value="1"/>
</dbReference>
<dbReference type="SUPFAM" id="SSF103243">
    <property type="entry name" value="KA1-like"/>
    <property type="match status" value="1"/>
</dbReference>
<evidence type="ECO:0000259" key="15">
    <source>
        <dbReference type="PROSITE" id="PS50030"/>
    </source>
</evidence>
<dbReference type="Gene3D" id="1.10.8.10">
    <property type="entry name" value="DNA helicase RuvA subunit, C-terminal domain"/>
    <property type="match status" value="1"/>
</dbReference>
<dbReference type="AlphaFoldDB" id="A0A5K3FRH1"/>
<dbReference type="GO" id="GO:0005524">
    <property type="term" value="F:ATP binding"/>
    <property type="evidence" value="ECO:0007669"/>
    <property type="project" value="UniProtKB-KW"/>
</dbReference>
<proteinExistence type="inferred from homology"/>
<dbReference type="GO" id="GO:0035556">
    <property type="term" value="P:intracellular signal transduction"/>
    <property type="evidence" value="ECO:0007669"/>
    <property type="project" value="TreeGrafter"/>
</dbReference>
<dbReference type="GO" id="GO:0005737">
    <property type="term" value="C:cytoplasm"/>
    <property type="evidence" value="ECO:0007669"/>
    <property type="project" value="TreeGrafter"/>
</dbReference>
<dbReference type="PROSITE" id="PS50011">
    <property type="entry name" value="PROTEIN_KINASE_DOM"/>
    <property type="match status" value="1"/>
</dbReference>
<dbReference type="InterPro" id="IPR001772">
    <property type="entry name" value="KA1_dom"/>
</dbReference>
<evidence type="ECO:0000259" key="14">
    <source>
        <dbReference type="PROSITE" id="PS50011"/>
    </source>
</evidence>
<dbReference type="Pfam" id="PF02149">
    <property type="entry name" value="KA1"/>
    <property type="match status" value="1"/>
</dbReference>
<evidence type="ECO:0000256" key="5">
    <source>
        <dbReference type="ARBA" id="ARBA00022553"/>
    </source>
</evidence>
<evidence type="ECO:0000256" key="7">
    <source>
        <dbReference type="ARBA" id="ARBA00022741"/>
    </source>
</evidence>
<evidence type="ECO:0000259" key="16">
    <source>
        <dbReference type="PROSITE" id="PS50032"/>
    </source>
</evidence>
<dbReference type="FunFam" id="3.30.310.80:FF:000001">
    <property type="entry name" value="Non-specific serine/threonine protein kinase"/>
    <property type="match status" value="1"/>
</dbReference>
<dbReference type="SUPFAM" id="SSF46934">
    <property type="entry name" value="UBA-like"/>
    <property type="match status" value="1"/>
</dbReference>
<comment type="similarity">
    <text evidence="2">Belongs to the protein kinase superfamily. CAMK Ser/Thr protein kinase family. SNF1 subfamily.</text>
</comment>
<keyword evidence="8" id="KW-0418">Kinase</keyword>
<feature type="region of interest" description="Disordered" evidence="13">
    <location>
        <begin position="439"/>
        <end position="494"/>
    </location>
</feature>
<organism evidence="17">
    <name type="scientific">Mesocestoides corti</name>
    <name type="common">Flatworm</name>
    <dbReference type="NCBI Taxonomy" id="53468"/>
    <lineage>
        <taxon>Eukaryota</taxon>
        <taxon>Metazoa</taxon>
        <taxon>Spiralia</taxon>
        <taxon>Lophotrochozoa</taxon>
        <taxon>Platyhelminthes</taxon>
        <taxon>Cestoda</taxon>
        <taxon>Eucestoda</taxon>
        <taxon>Cyclophyllidea</taxon>
        <taxon>Mesocestoididae</taxon>
        <taxon>Mesocestoides</taxon>
    </lineage>
</organism>
<accession>A0A5K3FRH1</accession>
<dbReference type="PROSITE" id="PS50030">
    <property type="entry name" value="UBA"/>
    <property type="match status" value="1"/>
</dbReference>
<keyword evidence="4" id="KW-0723">Serine/threonine-protein kinase</keyword>
<dbReference type="Gene3D" id="3.30.310.80">
    <property type="entry name" value="Kinase associated domain 1, KA1"/>
    <property type="match status" value="1"/>
</dbReference>
<feature type="compositionally biased region" description="Polar residues" evidence="13">
    <location>
        <begin position="155"/>
        <end position="179"/>
    </location>
</feature>
<evidence type="ECO:0000256" key="11">
    <source>
        <dbReference type="ARBA" id="ARBA00047899"/>
    </source>
</evidence>
<dbReference type="GO" id="GO:0042995">
    <property type="term" value="C:cell projection"/>
    <property type="evidence" value="ECO:0007669"/>
    <property type="project" value="UniProtKB-SubCell"/>
</dbReference>
<dbReference type="WBParaSite" id="MCU_010911-RA">
    <property type="protein sequence ID" value="MCU_010911-RA"/>
    <property type="gene ID" value="MCU_010911"/>
</dbReference>
<dbReference type="GO" id="GO:0050321">
    <property type="term" value="F:tau-protein kinase activity"/>
    <property type="evidence" value="ECO:0007669"/>
    <property type="project" value="TreeGrafter"/>
</dbReference>
<feature type="compositionally biased region" description="Basic and acidic residues" evidence="13">
    <location>
        <begin position="224"/>
        <end position="233"/>
    </location>
</feature>
<feature type="compositionally biased region" description="Polar residues" evidence="13">
    <location>
        <begin position="375"/>
        <end position="385"/>
    </location>
</feature>
<evidence type="ECO:0000256" key="2">
    <source>
        <dbReference type="ARBA" id="ARBA00006234"/>
    </source>
</evidence>
<comment type="catalytic activity">
    <reaction evidence="12">
        <text>L-seryl-[protein] + ATP = O-phospho-L-seryl-[protein] + ADP + H(+)</text>
        <dbReference type="Rhea" id="RHEA:17989"/>
        <dbReference type="Rhea" id="RHEA-COMP:9863"/>
        <dbReference type="Rhea" id="RHEA-COMP:11604"/>
        <dbReference type="ChEBI" id="CHEBI:15378"/>
        <dbReference type="ChEBI" id="CHEBI:29999"/>
        <dbReference type="ChEBI" id="CHEBI:30616"/>
        <dbReference type="ChEBI" id="CHEBI:83421"/>
        <dbReference type="ChEBI" id="CHEBI:456216"/>
        <dbReference type="EC" id="2.7.11.1"/>
    </reaction>
</comment>
<evidence type="ECO:0000256" key="13">
    <source>
        <dbReference type="SAM" id="MobiDB-lite"/>
    </source>
</evidence>
<feature type="compositionally biased region" description="Polar residues" evidence="13">
    <location>
        <begin position="261"/>
        <end position="272"/>
    </location>
</feature>
<feature type="compositionally biased region" description="Polar residues" evidence="13">
    <location>
        <begin position="688"/>
        <end position="714"/>
    </location>
</feature>
<dbReference type="CDD" id="cd14337">
    <property type="entry name" value="UBA_MARK_Par1"/>
    <property type="match status" value="1"/>
</dbReference>
<evidence type="ECO:0000256" key="12">
    <source>
        <dbReference type="ARBA" id="ARBA00048679"/>
    </source>
</evidence>
<keyword evidence="6" id="KW-0808">Transferase</keyword>
<protein>
    <recommendedName>
        <fullName evidence="3">non-specific serine/threonine protein kinase</fullName>
        <ecNumber evidence="3">2.7.11.1</ecNumber>
    </recommendedName>
</protein>
<dbReference type="Pfam" id="PF00069">
    <property type="entry name" value="Pkinase"/>
    <property type="match status" value="1"/>
</dbReference>
<keyword evidence="10" id="KW-0966">Cell projection</keyword>
<feature type="compositionally biased region" description="Low complexity" evidence="13">
    <location>
        <begin position="204"/>
        <end position="219"/>
    </location>
</feature>
<comment type="subcellular location">
    <subcellularLocation>
        <location evidence="1">Cell projection</location>
    </subcellularLocation>
</comment>
<evidence type="ECO:0000256" key="10">
    <source>
        <dbReference type="ARBA" id="ARBA00023273"/>
    </source>
</evidence>
<feature type="compositionally biased region" description="Low complexity" evidence="13">
    <location>
        <begin position="724"/>
        <end position="740"/>
    </location>
</feature>
<dbReference type="SUPFAM" id="SSF56112">
    <property type="entry name" value="Protein kinase-like (PK-like)"/>
    <property type="match status" value="1"/>
</dbReference>
<dbReference type="GO" id="GO:0000226">
    <property type="term" value="P:microtubule cytoskeleton organization"/>
    <property type="evidence" value="ECO:0007669"/>
    <property type="project" value="TreeGrafter"/>
</dbReference>
<evidence type="ECO:0000313" key="17">
    <source>
        <dbReference type="WBParaSite" id="MCU_010911-RA"/>
    </source>
</evidence>
<dbReference type="InterPro" id="IPR000719">
    <property type="entry name" value="Prot_kinase_dom"/>
</dbReference>
<feature type="region of interest" description="Disordered" evidence="13">
    <location>
        <begin position="688"/>
        <end position="770"/>
    </location>
</feature>
<evidence type="ECO:0000256" key="1">
    <source>
        <dbReference type="ARBA" id="ARBA00004316"/>
    </source>
</evidence>
<keyword evidence="9" id="KW-0067">ATP-binding</keyword>
<feature type="region of interest" description="Disordered" evidence="13">
    <location>
        <begin position="155"/>
        <end position="330"/>
    </location>
</feature>
<comment type="catalytic activity">
    <reaction evidence="11">
        <text>L-threonyl-[protein] + ATP = O-phospho-L-threonyl-[protein] + ADP + H(+)</text>
        <dbReference type="Rhea" id="RHEA:46608"/>
        <dbReference type="Rhea" id="RHEA-COMP:11060"/>
        <dbReference type="Rhea" id="RHEA-COMP:11605"/>
        <dbReference type="ChEBI" id="CHEBI:15378"/>
        <dbReference type="ChEBI" id="CHEBI:30013"/>
        <dbReference type="ChEBI" id="CHEBI:30616"/>
        <dbReference type="ChEBI" id="CHEBI:61977"/>
        <dbReference type="ChEBI" id="CHEBI:456216"/>
        <dbReference type="EC" id="2.7.11.1"/>
    </reaction>
</comment>
<keyword evidence="5" id="KW-0597">Phosphoprotein</keyword>
<feature type="compositionally biased region" description="Polar residues" evidence="13">
    <location>
        <begin position="236"/>
        <end position="252"/>
    </location>
</feature>
<dbReference type="InterPro" id="IPR011009">
    <property type="entry name" value="Kinase-like_dom_sf"/>
</dbReference>
<dbReference type="SMART" id="SM00165">
    <property type="entry name" value="UBA"/>
    <property type="match status" value="1"/>
</dbReference>
<feature type="compositionally biased region" description="Low complexity" evidence="13">
    <location>
        <begin position="273"/>
        <end position="288"/>
    </location>
</feature>
<feature type="compositionally biased region" description="Low complexity" evidence="13">
    <location>
        <begin position="752"/>
        <end position="767"/>
    </location>
</feature>
<dbReference type="EC" id="2.7.11.1" evidence="3"/>
<evidence type="ECO:0000256" key="6">
    <source>
        <dbReference type="ARBA" id="ARBA00022679"/>
    </source>
</evidence>
<evidence type="ECO:0000256" key="9">
    <source>
        <dbReference type="ARBA" id="ARBA00022840"/>
    </source>
</evidence>
<sequence length="874" mass="91732">MPFFPFPLPQGRKYDGPEVDVWSLGVILYTLVSGALPFDGQNLRELRERVLTGKYRVPFYMSTDCEALLRKMLHLNPAKRHTLESVMKDKWINTGYEDCPLTPYVEPEQDLNDPVRIEIMVNMGFSRAEIIKSLQSGSFDTVAATYFLLGHPSPSLETDSGRGSNLSLRQNTLSATPGRQSAAGSGGSHHYHHHHSQSPALTNTSSAAAKSATAKPSAAHQHRHQDNGEKEKTTAMPKSSDTARSSSATPPDTHNKEPAANSPTTPTNDLSITSVDSSRPSTTSSTNSPVAACEKTPTMRSCQHQQDHSTATSRLSTGGGGGATGDFVNSPAQRASVDVTTLTGRLGNLAVAAHRKTGTAPRAVASAATSNVTSGRRNVGSSSGDHQYHSGGAAAGVVGAGTRRSVGAAYTGLGASSSAATGAASGANTSRIVPTVTTTSSTAAAASPTSPGGPAKLDKGGTTSQAGGRLPVHEIRSQVTPAPVPMTSRPSKGHHSLLTASALASGGNAHHNEHHPLTLRDLPTVNEQHVLPSSTAYRAIPKGPVSPNFNRRKLEYTSLRGKDYTPSQFQRRGPNYTSLRMGNNVGAPGGPLVNASARTNLAVSGNHPPGSFVGGVHFSRLTPERRTVHTASQQSSLLDADTDYDTTGASIAARNVGLMEVNSSTAGANSSGGAVNFLKSLTQKIGRNRPSLSQASHLTSPPGIMTTSTLSSNASGGGTNTVGDVASAQSDSASSSNTSDNRFAASTSEGVNTAPAPDDSSSPNPSTCGMVEQAKPRSLRFTWTMKTTSTKDPTVMLNEIKKVLTEQNCEYEQPETFLLVCRHGDPAADTCVQWEMEVCKLPRLSMNGVRFKRISGTSIGFRNIATRVSDALRL</sequence>
<dbReference type="GO" id="GO:0106310">
    <property type="term" value="F:protein serine kinase activity"/>
    <property type="evidence" value="ECO:0007669"/>
    <property type="project" value="RHEA"/>
</dbReference>
<evidence type="ECO:0000256" key="3">
    <source>
        <dbReference type="ARBA" id="ARBA00012513"/>
    </source>
</evidence>
<evidence type="ECO:0000256" key="4">
    <source>
        <dbReference type="ARBA" id="ARBA00022527"/>
    </source>
</evidence>
<feature type="domain" description="UBA" evidence="15">
    <location>
        <begin position="110"/>
        <end position="151"/>
    </location>
</feature>